<organism evidence="1 2">
    <name type="scientific">Shewanella zhuhaiensis</name>
    <dbReference type="NCBI Taxonomy" id="2919576"/>
    <lineage>
        <taxon>Bacteria</taxon>
        <taxon>Pseudomonadati</taxon>
        <taxon>Pseudomonadota</taxon>
        <taxon>Gammaproteobacteria</taxon>
        <taxon>Alteromonadales</taxon>
        <taxon>Shewanellaceae</taxon>
        <taxon>Shewanella</taxon>
    </lineage>
</organism>
<gene>
    <name evidence="1" type="ORF">MJ923_16745</name>
</gene>
<keyword evidence="2" id="KW-1185">Reference proteome</keyword>
<comment type="caution">
    <text evidence="1">The sequence shown here is derived from an EMBL/GenBank/DDBJ whole genome shotgun (WGS) entry which is preliminary data.</text>
</comment>
<proteinExistence type="predicted"/>
<reference evidence="1 2" key="1">
    <citation type="submission" date="2022-02" db="EMBL/GenBank/DDBJ databases">
        <title>The genome sequence of Shewanella sp. 3B26.</title>
        <authorList>
            <person name="Du J."/>
        </authorList>
    </citation>
    <scope>NUCLEOTIDE SEQUENCE [LARGE SCALE GENOMIC DNA]</scope>
    <source>
        <strain evidence="1 2">3B26</strain>
    </source>
</reference>
<protein>
    <submittedName>
        <fullName evidence="1">Uncharacterized protein</fullName>
    </submittedName>
</protein>
<dbReference type="RefSeq" id="WP_240592065.1">
    <property type="nucleotide sequence ID" value="NZ_JAKUDL010000007.1"/>
</dbReference>
<sequence>HALHENSFIDKIVLSTSSTCEYPHRLLDKFLKNVTGFHLVRAAYSTPSRFDVKCFFSSFGRLPNFCLGRCSHCLTVVISSERGGIIGRLTASTSSFTALLF</sequence>
<dbReference type="EMBL" id="JAKUDL010000007">
    <property type="protein sequence ID" value="MCH4295957.1"/>
    <property type="molecule type" value="Genomic_DNA"/>
</dbReference>
<dbReference type="AlphaFoldDB" id="A0AAJ1F1X5"/>
<evidence type="ECO:0000313" key="1">
    <source>
        <dbReference type="EMBL" id="MCH4295957.1"/>
    </source>
</evidence>
<name>A0AAJ1F1X5_9GAMM</name>
<accession>A0AAJ1F1X5</accession>
<feature type="non-terminal residue" evidence="1">
    <location>
        <position position="1"/>
    </location>
</feature>
<dbReference type="Proteomes" id="UP001297581">
    <property type="component" value="Unassembled WGS sequence"/>
</dbReference>
<evidence type="ECO:0000313" key="2">
    <source>
        <dbReference type="Proteomes" id="UP001297581"/>
    </source>
</evidence>